<protein>
    <submittedName>
        <fullName evidence="3">Fatty acid desaturase</fullName>
    </submittedName>
</protein>
<dbReference type="AlphaFoldDB" id="A0A0R3MVU9"/>
<dbReference type="CDD" id="cd03507">
    <property type="entry name" value="Delta12-FADS-like"/>
    <property type="match status" value="1"/>
</dbReference>
<comment type="caution">
    <text evidence="3">The sequence shown here is derived from an EMBL/GenBank/DDBJ whole genome shotgun (WGS) entry which is preliminary data.</text>
</comment>
<dbReference type="GO" id="GO:0016020">
    <property type="term" value="C:membrane"/>
    <property type="evidence" value="ECO:0007669"/>
    <property type="project" value="TreeGrafter"/>
</dbReference>
<keyword evidence="1" id="KW-0472">Membrane</keyword>
<accession>A0A0R3MVU9</accession>
<dbReference type="InterPro" id="IPR005804">
    <property type="entry name" value="FA_desaturase_dom"/>
</dbReference>
<dbReference type="PANTHER" id="PTHR19353">
    <property type="entry name" value="FATTY ACID DESATURASE 2"/>
    <property type="match status" value="1"/>
</dbReference>
<evidence type="ECO:0000256" key="1">
    <source>
        <dbReference type="SAM" id="Phobius"/>
    </source>
</evidence>
<dbReference type="OrthoDB" id="9769653at2"/>
<evidence type="ECO:0000259" key="2">
    <source>
        <dbReference type="Pfam" id="PF00487"/>
    </source>
</evidence>
<feature type="transmembrane region" description="Helical" evidence="1">
    <location>
        <begin position="216"/>
        <end position="235"/>
    </location>
</feature>
<name>A0A0R3MVU9_9BRAD</name>
<proteinExistence type="predicted"/>
<feature type="transmembrane region" description="Helical" evidence="1">
    <location>
        <begin position="160"/>
        <end position="177"/>
    </location>
</feature>
<keyword evidence="1" id="KW-0812">Transmembrane</keyword>
<feature type="transmembrane region" description="Helical" evidence="1">
    <location>
        <begin position="189"/>
        <end position="209"/>
    </location>
</feature>
<dbReference type="Proteomes" id="UP000051660">
    <property type="component" value="Unassembled WGS sequence"/>
</dbReference>
<dbReference type="InterPro" id="IPR012171">
    <property type="entry name" value="Fatty_acid_desaturase"/>
</dbReference>
<dbReference type="PANTHER" id="PTHR19353:SF73">
    <property type="entry name" value="FATTY ACID DESATURASE"/>
    <property type="match status" value="1"/>
</dbReference>
<dbReference type="Pfam" id="PF00487">
    <property type="entry name" value="FA_desaturase"/>
    <property type="match status" value="1"/>
</dbReference>
<evidence type="ECO:0000313" key="3">
    <source>
        <dbReference type="EMBL" id="KRR23694.1"/>
    </source>
</evidence>
<evidence type="ECO:0000313" key="4">
    <source>
        <dbReference type="Proteomes" id="UP000051660"/>
    </source>
</evidence>
<dbReference type="EMBL" id="LLYB01000067">
    <property type="protein sequence ID" value="KRR23694.1"/>
    <property type="molecule type" value="Genomic_DNA"/>
</dbReference>
<reference evidence="3 4" key="1">
    <citation type="submission" date="2014-03" db="EMBL/GenBank/DDBJ databases">
        <title>Bradyrhizobium valentinum sp. nov., isolated from effective nodules of Lupinus mariae-josephae, a lupine endemic of basic-lime soils in Eastern Spain.</title>
        <authorList>
            <person name="Duran D."/>
            <person name="Rey L."/>
            <person name="Navarro A."/>
            <person name="Busquets A."/>
            <person name="Imperial J."/>
            <person name="Ruiz-Argueso T."/>
        </authorList>
    </citation>
    <scope>NUCLEOTIDE SEQUENCE [LARGE SCALE GENOMIC DNA]</scope>
    <source>
        <strain evidence="3 4">CCBAU 23086</strain>
    </source>
</reference>
<sequence length="354" mass="40667">MQPAHNGDGVLDARRWTRILSNYSAPNRLRSVAELVITALPLIMLWTAAWFTFSLGHAWASLLIAIPAAGFLVRLFMIQHDCGHGTFFASRLANDWVGRVIGVLTLTPYDCWRRMHATHHATTGNLDRRGIGDLDTLTVREYRALSWWGRLKYRLYRNPLVMFGVGPAYLFLLQQRLPVGLMRNGWQPWASTMATNLAIAVIVAVLTWFIGIKAFLLVHLPIILLAATAGVWLFYVQHQFEHTSWERDEIWNLHQAALHGSSHYELPALLRWFTANIGIHHVHHLSSRIPYYRLPRVLRDHPELRDVGRITLLQSFRCVRLVLWDEAQRRLVSFREIRAGDFQETAPNRAAPSP</sequence>
<dbReference type="GO" id="GO:0016717">
    <property type="term" value="F:oxidoreductase activity, acting on paired donors, with oxidation of a pair of donors resulting in the reduction of molecular oxygen to two molecules of water"/>
    <property type="evidence" value="ECO:0007669"/>
    <property type="project" value="TreeGrafter"/>
</dbReference>
<keyword evidence="1" id="KW-1133">Transmembrane helix</keyword>
<dbReference type="RefSeq" id="WP_057858999.1">
    <property type="nucleotide sequence ID" value="NZ_LLYB01000067.1"/>
</dbReference>
<feature type="transmembrane region" description="Helical" evidence="1">
    <location>
        <begin position="32"/>
        <end position="53"/>
    </location>
</feature>
<feature type="domain" description="Fatty acid desaturase" evidence="2">
    <location>
        <begin position="58"/>
        <end position="303"/>
    </location>
</feature>
<feature type="transmembrane region" description="Helical" evidence="1">
    <location>
        <begin position="59"/>
        <end position="77"/>
    </location>
</feature>
<gene>
    <name evidence="3" type="ORF">CQ14_32100</name>
</gene>
<dbReference type="GO" id="GO:0006629">
    <property type="term" value="P:lipid metabolic process"/>
    <property type="evidence" value="ECO:0007669"/>
    <property type="project" value="InterPro"/>
</dbReference>
<organism evidence="3 4">
    <name type="scientific">Bradyrhizobium lablabi</name>
    <dbReference type="NCBI Taxonomy" id="722472"/>
    <lineage>
        <taxon>Bacteria</taxon>
        <taxon>Pseudomonadati</taxon>
        <taxon>Pseudomonadota</taxon>
        <taxon>Alphaproteobacteria</taxon>
        <taxon>Hyphomicrobiales</taxon>
        <taxon>Nitrobacteraceae</taxon>
        <taxon>Bradyrhizobium</taxon>
    </lineage>
</organism>